<dbReference type="Proteomes" id="UP000886860">
    <property type="component" value="Unassembled WGS sequence"/>
</dbReference>
<dbReference type="EMBL" id="DVKS01000100">
    <property type="protein sequence ID" value="HIT41636.1"/>
    <property type="molecule type" value="Genomic_DNA"/>
</dbReference>
<organism evidence="1 2">
    <name type="scientific">Candidatus Caccovicinus merdipullorum</name>
    <dbReference type="NCBI Taxonomy" id="2840724"/>
    <lineage>
        <taxon>Bacteria</taxon>
        <taxon>Bacillati</taxon>
        <taxon>Bacillota</taxon>
        <taxon>Clostridia</taxon>
        <taxon>Eubacteriales</taxon>
        <taxon>Candidatus Caccovicinus</taxon>
    </lineage>
</organism>
<sequence length="204" mass="22198">MTYIWINPVVREMYELESLNRFLAEKGFCPIECRTDWGQTVREKYQACIDASDRAVADVRCPAAAALLQSLPGHGGLKVPDIEPILLHCAREISGRPDLAGCRKLITTPCQALAEAGNLLGLPDTEFVAWNDFLNRLGAAIPGKALKKSPIPPGFFKDIKKSCSISGPETVKTHLKEGRWEGVSVVEMLYCSQGCHNGDGVTAG</sequence>
<gene>
    <name evidence="1" type="ORF">IAB60_05990</name>
</gene>
<name>A0A9D1KFU2_9FIRM</name>
<accession>A0A9D1KFU2</accession>
<evidence type="ECO:0000313" key="1">
    <source>
        <dbReference type="EMBL" id="HIT41636.1"/>
    </source>
</evidence>
<proteinExistence type="predicted"/>
<comment type="caution">
    <text evidence="1">The sequence shown here is derived from an EMBL/GenBank/DDBJ whole genome shotgun (WGS) entry which is preliminary data.</text>
</comment>
<dbReference type="AlphaFoldDB" id="A0A9D1KFU2"/>
<reference evidence="1" key="2">
    <citation type="journal article" date="2021" name="PeerJ">
        <title>Extensive microbial diversity within the chicken gut microbiome revealed by metagenomics and culture.</title>
        <authorList>
            <person name="Gilroy R."/>
            <person name="Ravi A."/>
            <person name="Getino M."/>
            <person name="Pursley I."/>
            <person name="Horton D.L."/>
            <person name="Alikhan N.F."/>
            <person name="Baker D."/>
            <person name="Gharbi K."/>
            <person name="Hall N."/>
            <person name="Watson M."/>
            <person name="Adriaenssens E.M."/>
            <person name="Foster-Nyarko E."/>
            <person name="Jarju S."/>
            <person name="Secka A."/>
            <person name="Antonio M."/>
            <person name="Oren A."/>
            <person name="Chaudhuri R.R."/>
            <person name="La Ragione R."/>
            <person name="Hildebrand F."/>
            <person name="Pallen M.J."/>
        </authorList>
    </citation>
    <scope>NUCLEOTIDE SEQUENCE</scope>
    <source>
        <strain evidence="1">CHK123-3438</strain>
    </source>
</reference>
<reference evidence="1" key="1">
    <citation type="submission" date="2020-10" db="EMBL/GenBank/DDBJ databases">
        <authorList>
            <person name="Gilroy R."/>
        </authorList>
    </citation>
    <scope>NUCLEOTIDE SEQUENCE</scope>
    <source>
        <strain evidence="1">CHK123-3438</strain>
    </source>
</reference>
<evidence type="ECO:0000313" key="2">
    <source>
        <dbReference type="Proteomes" id="UP000886860"/>
    </source>
</evidence>
<protein>
    <submittedName>
        <fullName evidence="1">Uncharacterized protein</fullName>
    </submittedName>
</protein>